<dbReference type="RefSeq" id="WP_183958966.1">
    <property type="nucleotide sequence ID" value="NZ_JACHHP010000001.1"/>
</dbReference>
<dbReference type="InterPro" id="IPR008769">
    <property type="entry name" value="PhaF_PhaI"/>
</dbReference>
<gene>
    <name evidence="2" type="ORF">HNQ52_000233</name>
</gene>
<dbReference type="PANTHER" id="PTHR38664:SF1">
    <property type="entry name" value="SLR0058 PROTEIN"/>
    <property type="match status" value="1"/>
</dbReference>
<dbReference type="AlphaFoldDB" id="A0A7W8D4W8"/>
<reference evidence="2 3" key="1">
    <citation type="submission" date="2020-08" db="EMBL/GenBank/DDBJ databases">
        <title>Genomic Encyclopedia of Type Strains, Phase IV (KMG-IV): sequencing the most valuable type-strain genomes for metagenomic binning, comparative biology and taxonomic classification.</title>
        <authorList>
            <person name="Goeker M."/>
        </authorList>
    </citation>
    <scope>NUCLEOTIDE SEQUENCE [LARGE SCALE GENOMIC DNA]</scope>
    <source>
        <strain evidence="2 3">DSM 24163</strain>
    </source>
</reference>
<sequence length="185" mass="19983">MAKLKSSAKKKTAPTLGEGLPRSIMDSAQQIWHAGMGAFGRAQEEGSRLFESLVKEGSGLEMKTRKLAGGKVDAVRDAVEHRVGAVKERAADTWDKLEKVFEDRVQRALVRLGVPDRNDLQALIARVDELNAELRKLGNATPAAARPAAKKAPARAAKKAPQASKTTKRAARAPAKRKAIKDLTD</sequence>
<comment type="caution">
    <text evidence="2">The sequence shown here is derived from an EMBL/GenBank/DDBJ whole genome shotgun (WGS) entry which is preliminary data.</text>
</comment>
<proteinExistence type="predicted"/>
<feature type="compositionally biased region" description="Basic residues" evidence="1">
    <location>
        <begin position="1"/>
        <end position="12"/>
    </location>
</feature>
<feature type="region of interest" description="Disordered" evidence="1">
    <location>
        <begin position="138"/>
        <end position="185"/>
    </location>
</feature>
<dbReference type="PANTHER" id="PTHR38664">
    <property type="entry name" value="SLR0058 PROTEIN"/>
    <property type="match status" value="1"/>
</dbReference>
<accession>A0A7W8D4W8</accession>
<evidence type="ECO:0000256" key="1">
    <source>
        <dbReference type="SAM" id="MobiDB-lite"/>
    </source>
</evidence>
<feature type="compositionally biased region" description="Basic residues" evidence="1">
    <location>
        <begin position="166"/>
        <end position="179"/>
    </location>
</feature>
<protein>
    <submittedName>
        <fullName evidence="2">Poly(Hydroxyalkanoate) granule-associated protein</fullName>
    </submittedName>
</protein>
<dbReference type="NCBIfam" id="TIGR01837">
    <property type="entry name" value="PHA_granule_1"/>
    <property type="match status" value="1"/>
</dbReference>
<evidence type="ECO:0000313" key="2">
    <source>
        <dbReference type="EMBL" id="MBB5206717.1"/>
    </source>
</evidence>
<name>A0A7W8D4W8_9GAMM</name>
<dbReference type="Proteomes" id="UP000521199">
    <property type="component" value="Unassembled WGS sequence"/>
</dbReference>
<feature type="region of interest" description="Disordered" evidence="1">
    <location>
        <begin position="1"/>
        <end position="22"/>
    </location>
</feature>
<dbReference type="EMBL" id="JACHHP010000001">
    <property type="protein sequence ID" value="MBB5206717.1"/>
    <property type="molecule type" value="Genomic_DNA"/>
</dbReference>
<dbReference type="Pfam" id="PF05597">
    <property type="entry name" value="Phasin"/>
    <property type="match status" value="1"/>
</dbReference>
<evidence type="ECO:0000313" key="3">
    <source>
        <dbReference type="Proteomes" id="UP000521199"/>
    </source>
</evidence>
<organism evidence="2 3">
    <name type="scientific">Chiayiivirga flava</name>
    <dbReference type="NCBI Taxonomy" id="659595"/>
    <lineage>
        <taxon>Bacteria</taxon>
        <taxon>Pseudomonadati</taxon>
        <taxon>Pseudomonadota</taxon>
        <taxon>Gammaproteobacteria</taxon>
        <taxon>Lysobacterales</taxon>
        <taxon>Lysobacteraceae</taxon>
        <taxon>Chiayiivirga</taxon>
    </lineage>
</organism>
<keyword evidence="3" id="KW-1185">Reference proteome</keyword>
<feature type="compositionally biased region" description="Basic residues" evidence="1">
    <location>
        <begin position="148"/>
        <end position="158"/>
    </location>
</feature>